<reference evidence="1" key="1">
    <citation type="submission" date="2022-02" db="EMBL/GenBank/DDBJ databases">
        <title>Characterization of Tn125 harboring carbapenem-resistant Acinetobacter bereziniae clinical isolates.</title>
        <authorList>
            <person name="Wong N.-K."/>
            <person name="Pan Q."/>
        </authorList>
    </citation>
    <scope>NUCLEOTIDE SEQUENCE</scope>
    <source>
        <strain evidence="1">GD03393</strain>
    </source>
</reference>
<sequence>MQFNKSSLTFSVLAIMASTAYAQTEVGLEQHADTQKLPTITVQAENNQQPYAAKTALLHKPICKGFFSDIIFK</sequence>
<dbReference type="RefSeq" id="WP_198114687.1">
    <property type="nucleotide sequence ID" value="NZ_CP092085.1"/>
</dbReference>
<organism evidence="1 2">
    <name type="scientific">Acinetobacter bereziniae</name>
    <name type="common">Acinetobacter genomosp. 10</name>
    <dbReference type="NCBI Taxonomy" id="106648"/>
    <lineage>
        <taxon>Bacteria</taxon>
        <taxon>Pseudomonadati</taxon>
        <taxon>Pseudomonadota</taxon>
        <taxon>Gammaproteobacteria</taxon>
        <taxon>Moraxellales</taxon>
        <taxon>Moraxellaceae</taxon>
        <taxon>Acinetobacter</taxon>
    </lineage>
</organism>
<name>A0A8I1DIQ0_ACIBZ</name>
<accession>A0A8I1DIQ0</accession>
<dbReference type="EMBL" id="CP092085">
    <property type="protein sequence ID" value="UUN99291.1"/>
    <property type="molecule type" value="Genomic_DNA"/>
</dbReference>
<dbReference type="Proteomes" id="UP000644140">
    <property type="component" value="Chromosome"/>
</dbReference>
<protein>
    <submittedName>
        <fullName evidence="1">Uncharacterized protein</fullName>
    </submittedName>
</protein>
<gene>
    <name evidence="1" type="ORF">I9054_007510</name>
</gene>
<proteinExistence type="predicted"/>
<dbReference type="AlphaFoldDB" id="A0A8I1DIQ0"/>
<evidence type="ECO:0000313" key="2">
    <source>
        <dbReference type="Proteomes" id="UP000644140"/>
    </source>
</evidence>
<evidence type="ECO:0000313" key="1">
    <source>
        <dbReference type="EMBL" id="UUN99291.1"/>
    </source>
</evidence>